<dbReference type="Proteomes" id="UP000613512">
    <property type="component" value="Unassembled WGS sequence"/>
</dbReference>
<gene>
    <name evidence="5" type="ORF">GCM10008025_22950</name>
</gene>
<proteinExistence type="predicted"/>
<dbReference type="Gene3D" id="3.40.50.1000">
    <property type="entry name" value="HAD superfamily/HAD-like"/>
    <property type="match status" value="1"/>
</dbReference>
<evidence type="ECO:0000256" key="1">
    <source>
        <dbReference type="ARBA" id="ARBA00001946"/>
    </source>
</evidence>
<dbReference type="InterPro" id="IPR023214">
    <property type="entry name" value="HAD_sf"/>
</dbReference>
<evidence type="ECO:0000256" key="3">
    <source>
        <dbReference type="ARBA" id="ARBA00022801"/>
    </source>
</evidence>
<evidence type="ECO:0000313" key="5">
    <source>
        <dbReference type="EMBL" id="GGA78908.1"/>
    </source>
</evidence>
<dbReference type="NCBIfam" id="TIGR01549">
    <property type="entry name" value="HAD-SF-IA-v1"/>
    <property type="match status" value="1"/>
</dbReference>
<keyword evidence="4" id="KW-0460">Magnesium</keyword>
<comment type="caution">
    <text evidence="5">The sequence shown here is derived from an EMBL/GenBank/DDBJ whole genome shotgun (WGS) entry which is preliminary data.</text>
</comment>
<evidence type="ECO:0000256" key="4">
    <source>
        <dbReference type="ARBA" id="ARBA00022842"/>
    </source>
</evidence>
<keyword evidence="3" id="KW-0378">Hydrolase</keyword>
<dbReference type="RefSeq" id="WP_188384809.1">
    <property type="nucleotide sequence ID" value="NZ_BMEY01000011.1"/>
</dbReference>
<keyword evidence="6" id="KW-1185">Reference proteome</keyword>
<accession>A0A916W9U9</accession>
<dbReference type="PRINTS" id="PR00413">
    <property type="entry name" value="HADHALOGNASE"/>
</dbReference>
<evidence type="ECO:0000256" key="2">
    <source>
        <dbReference type="ARBA" id="ARBA00022723"/>
    </source>
</evidence>
<reference evidence="5" key="2">
    <citation type="submission" date="2020-09" db="EMBL/GenBank/DDBJ databases">
        <authorList>
            <person name="Sun Q."/>
            <person name="Zhou Y."/>
        </authorList>
    </citation>
    <scope>NUCLEOTIDE SEQUENCE</scope>
    <source>
        <strain evidence="5">CGMCC 1.12408</strain>
    </source>
</reference>
<dbReference type="GO" id="GO:0044281">
    <property type="term" value="P:small molecule metabolic process"/>
    <property type="evidence" value="ECO:0007669"/>
    <property type="project" value="UniProtKB-ARBA"/>
</dbReference>
<dbReference type="AlphaFoldDB" id="A0A916W9U9"/>
<dbReference type="InterPro" id="IPR036412">
    <property type="entry name" value="HAD-like_sf"/>
</dbReference>
<dbReference type="PANTHER" id="PTHR46470">
    <property type="entry name" value="N-ACYLNEURAMINATE-9-PHOSPHATASE"/>
    <property type="match status" value="1"/>
</dbReference>
<dbReference type="GO" id="GO:0046872">
    <property type="term" value="F:metal ion binding"/>
    <property type="evidence" value="ECO:0007669"/>
    <property type="project" value="UniProtKB-KW"/>
</dbReference>
<keyword evidence="2" id="KW-0479">Metal-binding</keyword>
<dbReference type="SFLD" id="SFLDG01129">
    <property type="entry name" value="C1.5:_HAD__Beta-PGM__Phosphata"/>
    <property type="match status" value="1"/>
</dbReference>
<sequence length="255" mass="29665">MKKWITFDLDGTLMQNPFIGWVFPEIVETINDHLHDKKDIMQLILEKHHERMRNNQTVEAYDWDDILNEIIVQLQLPITINVQKLVQKHAIAPKVYTLEENIVEHLQQLIRKGYSLAVVTNGYYKYQFPVMEALGLEHVFVEIITPEKVGFAKPHPNILHSLESSGRIVGHVGDRLDHDIVMAKQSGVLSIFINRNLPSYLKEIPIEKRNQNEKFHQFCKEKWVKEQQGEMVPISEDCIPDLVVHSIEELVGYLS</sequence>
<name>A0A916W9U9_9BACI</name>
<dbReference type="PANTHER" id="PTHR46470:SF2">
    <property type="entry name" value="GLYCERALDEHYDE 3-PHOSPHATE PHOSPHATASE"/>
    <property type="match status" value="1"/>
</dbReference>
<dbReference type="EMBL" id="BMEY01000011">
    <property type="protein sequence ID" value="GGA78908.1"/>
    <property type="molecule type" value="Genomic_DNA"/>
</dbReference>
<dbReference type="Pfam" id="PF00702">
    <property type="entry name" value="Hydrolase"/>
    <property type="match status" value="1"/>
</dbReference>
<comment type="cofactor">
    <cofactor evidence="1">
        <name>Mg(2+)</name>
        <dbReference type="ChEBI" id="CHEBI:18420"/>
    </cofactor>
</comment>
<dbReference type="SUPFAM" id="SSF56784">
    <property type="entry name" value="HAD-like"/>
    <property type="match status" value="1"/>
</dbReference>
<protein>
    <submittedName>
        <fullName evidence="5">2-haloalkanoic acid dehalogenase</fullName>
    </submittedName>
</protein>
<reference evidence="5" key="1">
    <citation type="journal article" date="2014" name="Int. J. Syst. Evol. Microbiol.">
        <title>Complete genome sequence of Corynebacterium casei LMG S-19264T (=DSM 44701T), isolated from a smear-ripened cheese.</title>
        <authorList>
            <consortium name="US DOE Joint Genome Institute (JGI-PGF)"/>
            <person name="Walter F."/>
            <person name="Albersmeier A."/>
            <person name="Kalinowski J."/>
            <person name="Ruckert C."/>
        </authorList>
    </citation>
    <scope>NUCLEOTIDE SEQUENCE</scope>
    <source>
        <strain evidence="5">CGMCC 1.12408</strain>
    </source>
</reference>
<dbReference type="InterPro" id="IPR006439">
    <property type="entry name" value="HAD-SF_hydro_IA"/>
</dbReference>
<organism evidence="5 6">
    <name type="scientific">Ornithinibacillus halotolerans</name>
    <dbReference type="NCBI Taxonomy" id="1274357"/>
    <lineage>
        <taxon>Bacteria</taxon>
        <taxon>Bacillati</taxon>
        <taxon>Bacillota</taxon>
        <taxon>Bacilli</taxon>
        <taxon>Bacillales</taxon>
        <taxon>Bacillaceae</taxon>
        <taxon>Ornithinibacillus</taxon>
    </lineage>
</organism>
<dbReference type="InterPro" id="IPR051400">
    <property type="entry name" value="HAD-like_hydrolase"/>
</dbReference>
<dbReference type="GO" id="GO:0016791">
    <property type="term" value="F:phosphatase activity"/>
    <property type="evidence" value="ECO:0007669"/>
    <property type="project" value="TreeGrafter"/>
</dbReference>
<evidence type="ECO:0000313" key="6">
    <source>
        <dbReference type="Proteomes" id="UP000613512"/>
    </source>
</evidence>
<dbReference type="SFLD" id="SFLDS00003">
    <property type="entry name" value="Haloacid_Dehalogenase"/>
    <property type="match status" value="1"/>
</dbReference>
<dbReference type="Gene3D" id="1.10.150.520">
    <property type="match status" value="1"/>
</dbReference>